<comment type="caution">
    <text evidence="3">The sequence shown here is derived from an EMBL/GenBank/DDBJ whole genome shotgun (WGS) entry which is preliminary data.</text>
</comment>
<evidence type="ECO:0000259" key="2">
    <source>
        <dbReference type="Pfam" id="PF10328"/>
    </source>
</evidence>
<feature type="transmembrane region" description="Helical" evidence="1">
    <location>
        <begin position="125"/>
        <end position="150"/>
    </location>
</feature>
<reference evidence="3 4" key="1">
    <citation type="journal article" date="2015" name="Genome Biol.">
        <title>Comparative genomics of Steinernema reveals deeply conserved gene regulatory networks.</title>
        <authorList>
            <person name="Dillman A.R."/>
            <person name="Macchietto M."/>
            <person name="Porter C.F."/>
            <person name="Rogers A."/>
            <person name="Williams B."/>
            <person name="Antoshechkin I."/>
            <person name="Lee M.M."/>
            <person name="Goodwin Z."/>
            <person name="Lu X."/>
            <person name="Lewis E.E."/>
            <person name="Goodrich-Blair H."/>
            <person name="Stock S.P."/>
            <person name="Adams B.J."/>
            <person name="Sternberg P.W."/>
            <person name="Mortazavi A."/>
        </authorList>
    </citation>
    <scope>NUCLEOTIDE SEQUENCE [LARGE SCALE GENOMIC DNA]</scope>
    <source>
        <strain evidence="3 4">ALL</strain>
    </source>
</reference>
<dbReference type="Proteomes" id="UP000298663">
    <property type="component" value="Unassembled WGS sequence"/>
</dbReference>
<sequence length="442" mass="50316">MTLHLQPHLLNSKFFLSTSLFRHLPHILSLLTSRNISNPVIERLQNQLKIVIHAIFVRSFAQLFIPREWGGADSILFRDLESIRPVCGVSEAQVQKLLLLMIEIAEKKIVGQGQISAFSLVGATYVVLVGVSGIIINLACIVILRIVPIFKNSFGYLCTSRCISNMIFMVIYVGCGGGMGYAQPRSVDYFWDARAGQLLLLAYHSTMAAHIIIAINRLMALFFPMLVHKIFNTGWLYVIIGGQWCYATFISITLSFDGFRCTFAYIPSDMAFEFIPSDCSATYNTIDFTIQAIECASLLILNVIAFIGLAVHNRVSKMSLFLKTSNLQQLDQVADERQKQRLRKRNMRFFIQEVIHDAAFLLSFCSYAFLFPIFMRKQYLSFIFANVFWLLSFAIDSLIVIVFNAEMRDYIRRLICDRNSVKTAFFVTTPMPTTRRDNSSHS</sequence>
<feature type="transmembrane region" description="Helical" evidence="1">
    <location>
        <begin position="379"/>
        <end position="403"/>
    </location>
</feature>
<protein>
    <recommendedName>
        <fullName evidence="2">7TM GPCR serpentine receptor class x (Srx) domain-containing protein</fullName>
    </recommendedName>
</protein>
<feature type="transmembrane region" description="Helical" evidence="1">
    <location>
        <begin position="290"/>
        <end position="311"/>
    </location>
</feature>
<accession>A0A4U5N1P3</accession>
<dbReference type="PANTHER" id="PTHR23017">
    <property type="entry name" value="SERPENTINE RECEPTOR, CLASS X"/>
    <property type="match status" value="1"/>
</dbReference>
<keyword evidence="1" id="KW-0472">Membrane</keyword>
<dbReference type="EMBL" id="AZBU02000005">
    <property type="protein sequence ID" value="TKR76279.1"/>
    <property type="molecule type" value="Genomic_DNA"/>
</dbReference>
<keyword evidence="1" id="KW-0812">Transmembrane</keyword>
<keyword evidence="1" id="KW-1133">Transmembrane helix</keyword>
<dbReference type="InterPro" id="IPR019430">
    <property type="entry name" value="7TM_GPCR_serpentine_rcpt_Srx"/>
</dbReference>
<dbReference type="Gene3D" id="1.20.1070.10">
    <property type="entry name" value="Rhodopsin 7-helix transmembrane proteins"/>
    <property type="match status" value="1"/>
</dbReference>
<feature type="transmembrane region" description="Helical" evidence="1">
    <location>
        <begin position="235"/>
        <end position="256"/>
    </location>
</feature>
<dbReference type="Pfam" id="PF10328">
    <property type="entry name" value="7TM_GPCR_Srx"/>
    <property type="match status" value="1"/>
</dbReference>
<name>A0A4U5N1P3_STECR</name>
<evidence type="ECO:0000256" key="1">
    <source>
        <dbReference type="SAM" id="Phobius"/>
    </source>
</evidence>
<keyword evidence="4" id="KW-1185">Reference proteome</keyword>
<evidence type="ECO:0000313" key="4">
    <source>
        <dbReference type="Proteomes" id="UP000298663"/>
    </source>
</evidence>
<dbReference type="SUPFAM" id="SSF81321">
    <property type="entry name" value="Family A G protein-coupled receptor-like"/>
    <property type="match status" value="1"/>
</dbReference>
<feature type="transmembrane region" description="Helical" evidence="1">
    <location>
        <begin position="349"/>
        <end position="373"/>
    </location>
</feature>
<organism evidence="3 4">
    <name type="scientific">Steinernema carpocapsae</name>
    <name type="common">Entomopathogenic nematode</name>
    <dbReference type="NCBI Taxonomy" id="34508"/>
    <lineage>
        <taxon>Eukaryota</taxon>
        <taxon>Metazoa</taxon>
        <taxon>Ecdysozoa</taxon>
        <taxon>Nematoda</taxon>
        <taxon>Chromadorea</taxon>
        <taxon>Rhabditida</taxon>
        <taxon>Tylenchina</taxon>
        <taxon>Panagrolaimomorpha</taxon>
        <taxon>Strongyloidoidea</taxon>
        <taxon>Steinernematidae</taxon>
        <taxon>Steinernema</taxon>
    </lineage>
</organism>
<feature type="domain" description="7TM GPCR serpentine receptor class x (Srx)" evidence="2">
    <location>
        <begin position="128"/>
        <end position="404"/>
    </location>
</feature>
<gene>
    <name evidence="3" type="ORF">L596_017439</name>
</gene>
<dbReference type="AlphaFoldDB" id="A0A4U5N1P3"/>
<evidence type="ECO:0000313" key="3">
    <source>
        <dbReference type="EMBL" id="TKR76279.1"/>
    </source>
</evidence>
<feature type="transmembrane region" description="Helical" evidence="1">
    <location>
        <begin position="202"/>
        <end position="223"/>
    </location>
</feature>
<proteinExistence type="predicted"/>
<dbReference type="PANTHER" id="PTHR23017:SF3">
    <property type="entry name" value="G-PROTEIN COUPLED RECEPTORS FAMILY 1 PROFILE DOMAIN-CONTAINING PROTEIN"/>
    <property type="match status" value="1"/>
</dbReference>
<reference evidence="3 4" key="2">
    <citation type="journal article" date="2019" name="G3 (Bethesda)">
        <title>Hybrid Assembly of the Genome of the Entomopathogenic Nematode Steinernema carpocapsae Identifies the X-Chromosome.</title>
        <authorList>
            <person name="Serra L."/>
            <person name="Macchietto M."/>
            <person name="Macias-Munoz A."/>
            <person name="McGill C.J."/>
            <person name="Rodriguez I.M."/>
            <person name="Rodriguez B."/>
            <person name="Murad R."/>
            <person name="Mortazavi A."/>
        </authorList>
    </citation>
    <scope>NUCLEOTIDE SEQUENCE [LARGE SCALE GENOMIC DNA]</scope>
    <source>
        <strain evidence="3 4">ALL</strain>
    </source>
</reference>
<dbReference type="OrthoDB" id="5825164at2759"/>
<feature type="transmembrane region" description="Helical" evidence="1">
    <location>
        <begin position="162"/>
        <end position="182"/>
    </location>
</feature>